<keyword evidence="5 8" id="KW-0249">Electron transport</keyword>
<dbReference type="PROSITE" id="PS00198">
    <property type="entry name" value="4FE4S_FER_1"/>
    <property type="match status" value="1"/>
</dbReference>
<dbReference type="NCBIfam" id="NF003454">
    <property type="entry name" value="PRK05035.1"/>
    <property type="match status" value="1"/>
</dbReference>
<dbReference type="Pfam" id="PF10531">
    <property type="entry name" value="SLBB"/>
    <property type="match status" value="1"/>
</dbReference>
<comment type="subcellular location">
    <subcellularLocation>
        <location evidence="8">Cell membrane</location>
        <topology evidence="8">Peripheral membrane protein</topology>
    </subcellularLocation>
</comment>
<dbReference type="AlphaFoldDB" id="A0A1F4TSY0"/>
<evidence type="ECO:0000313" key="11">
    <source>
        <dbReference type="Proteomes" id="UP000178951"/>
    </source>
</evidence>
<dbReference type="GO" id="GO:0005886">
    <property type="term" value="C:plasma membrane"/>
    <property type="evidence" value="ECO:0007669"/>
    <property type="project" value="UniProtKB-SubCell"/>
</dbReference>
<dbReference type="InterPro" id="IPR019554">
    <property type="entry name" value="Soluble_ligand-bd"/>
</dbReference>
<dbReference type="Pfam" id="PF13375">
    <property type="entry name" value="RnfC_N"/>
    <property type="match status" value="1"/>
</dbReference>
<dbReference type="Pfam" id="PF01512">
    <property type="entry name" value="Complex1_51K"/>
    <property type="match status" value="1"/>
</dbReference>
<feature type="domain" description="4Fe-4S ferredoxin-type" evidence="9">
    <location>
        <begin position="386"/>
        <end position="417"/>
    </location>
</feature>
<proteinExistence type="inferred from homology"/>
<dbReference type="SUPFAM" id="SSF46548">
    <property type="entry name" value="alpha-helical ferredoxin"/>
    <property type="match status" value="1"/>
</dbReference>
<dbReference type="GO" id="GO:0022900">
    <property type="term" value="P:electron transport chain"/>
    <property type="evidence" value="ECO:0007669"/>
    <property type="project" value="UniProtKB-UniRule"/>
</dbReference>
<sequence>MSGLRLKECKELTERLPVQEAALPTRVVLPLQQSLGCPNDPIVNVGDEVAEGQKIADTQKTVAAPLHAPISGRIIAIDNLPNACQYPVASLVIEAIPGRESQGLVGSHWQVDEFTPEQIRKVVREAGIVGLGGATFPTHVKLSPSKPIDTVIINGCECEPYITADHRLMLERPAELLEGARAIARAVGAENIIVAVENNKQDAVQVLLDHNKNHNLKIVVLPSIYPQGGEKVLIRKLLGREVPSGGLPLDIGVIVNNVGTAVAIADALKTGRPLIKRVVTITGSGVKKPRNLLARIGTSFAELLAQCGGITDDAAKIIMGGPMTGLAVASLDMPVVKGTNCLLVLNQRDARDYEEKGCIRCGRCVRACPVGLLPNFLADFAKLRDYEKLVDYHLADCIECGCCAYVCPSRIYLVQYFKGAKQELKTRRAVCR</sequence>
<feature type="binding site" evidence="8">
    <location>
        <position position="361"/>
    </location>
    <ligand>
        <name>[4Fe-4S] cluster</name>
        <dbReference type="ChEBI" id="CHEBI:49883"/>
        <label>1</label>
    </ligand>
</feature>
<dbReference type="InterPro" id="IPR017900">
    <property type="entry name" value="4Fe4S_Fe_S_CS"/>
</dbReference>
<keyword evidence="6 8" id="KW-0408">Iron</keyword>
<feature type="binding site" evidence="8">
    <location>
        <position position="397"/>
    </location>
    <ligand>
        <name>[4Fe-4S] cluster</name>
        <dbReference type="ChEBI" id="CHEBI:49883"/>
        <label>2</label>
    </ligand>
</feature>
<dbReference type="Proteomes" id="UP000178951">
    <property type="component" value="Unassembled WGS sequence"/>
</dbReference>
<keyword evidence="8" id="KW-1278">Translocase</keyword>
<evidence type="ECO:0000259" key="9">
    <source>
        <dbReference type="PROSITE" id="PS51379"/>
    </source>
</evidence>
<keyword evidence="7 8" id="KW-0411">Iron-sulfur</keyword>
<dbReference type="EC" id="7.-.-.-" evidence="8"/>
<feature type="binding site" evidence="8">
    <location>
        <position position="368"/>
    </location>
    <ligand>
        <name>[4Fe-4S] cluster</name>
        <dbReference type="ChEBI" id="CHEBI:49883"/>
        <label>2</label>
    </ligand>
</feature>
<dbReference type="Pfam" id="PF12838">
    <property type="entry name" value="Fer4_7"/>
    <property type="match status" value="1"/>
</dbReference>
<dbReference type="PROSITE" id="PS51379">
    <property type="entry name" value="4FE4S_FER_2"/>
    <property type="match status" value="2"/>
</dbReference>
<keyword evidence="3 8" id="KW-0479">Metal-binding</keyword>
<accession>A0A1F4TSY0</accession>
<evidence type="ECO:0000256" key="7">
    <source>
        <dbReference type="ARBA" id="ARBA00023014"/>
    </source>
</evidence>
<protein>
    <recommendedName>
        <fullName evidence="8">Ion-translocating oxidoreductase complex subunit C</fullName>
        <ecNumber evidence="8">7.-.-.-</ecNumber>
    </recommendedName>
    <alternativeName>
        <fullName evidence="8">Rnf electron transport complex subunit C</fullName>
    </alternativeName>
</protein>
<comment type="function">
    <text evidence="8">Part of a membrane-bound complex that couples electron transfer with translocation of ions across the membrane.</text>
</comment>
<dbReference type="STRING" id="1802583.A2311_03670"/>
<comment type="similarity">
    <text evidence="8">Belongs to the 4Fe4S bacterial-type ferredoxin family. RnfC subfamily.</text>
</comment>
<feature type="binding site" evidence="8">
    <location>
        <position position="403"/>
    </location>
    <ligand>
        <name>[4Fe-4S] cluster</name>
        <dbReference type="ChEBI" id="CHEBI:49883"/>
        <label>2</label>
    </ligand>
</feature>
<dbReference type="InterPro" id="IPR037225">
    <property type="entry name" value="Nuo51_FMN-bd_sf"/>
</dbReference>
<dbReference type="InterPro" id="IPR026902">
    <property type="entry name" value="RnfC_N"/>
</dbReference>
<evidence type="ECO:0000256" key="1">
    <source>
        <dbReference type="ARBA" id="ARBA00022448"/>
    </source>
</evidence>
<evidence type="ECO:0000256" key="3">
    <source>
        <dbReference type="ARBA" id="ARBA00022723"/>
    </source>
</evidence>
<dbReference type="GO" id="GO:0009055">
    <property type="term" value="F:electron transfer activity"/>
    <property type="evidence" value="ECO:0007669"/>
    <property type="project" value="InterPro"/>
</dbReference>
<feature type="binding site" evidence="8">
    <location>
        <position position="400"/>
    </location>
    <ligand>
        <name>[4Fe-4S] cluster</name>
        <dbReference type="ChEBI" id="CHEBI:49883"/>
        <label>2</label>
    </ligand>
</feature>
<keyword evidence="1 8" id="KW-0813">Transport</keyword>
<dbReference type="NCBIfam" id="TIGR01945">
    <property type="entry name" value="rnfC"/>
    <property type="match status" value="1"/>
</dbReference>
<reference evidence="10 11" key="1">
    <citation type="journal article" date="2016" name="Nat. Commun.">
        <title>Thousands of microbial genomes shed light on interconnected biogeochemical processes in an aquifer system.</title>
        <authorList>
            <person name="Anantharaman K."/>
            <person name="Brown C.T."/>
            <person name="Hug L.A."/>
            <person name="Sharon I."/>
            <person name="Castelle C.J."/>
            <person name="Probst A.J."/>
            <person name="Thomas B.C."/>
            <person name="Singh A."/>
            <person name="Wilkins M.J."/>
            <person name="Karaoz U."/>
            <person name="Brodie E.L."/>
            <person name="Williams K.H."/>
            <person name="Hubbard S.S."/>
            <person name="Banfield J.F."/>
        </authorList>
    </citation>
    <scope>NUCLEOTIDE SEQUENCE [LARGE SCALE GENOMIC DNA]</scope>
</reference>
<keyword evidence="4 8" id="KW-0677">Repeat</keyword>
<dbReference type="InterPro" id="IPR017896">
    <property type="entry name" value="4Fe4S_Fe-S-bd"/>
</dbReference>
<dbReference type="PANTHER" id="PTHR43034:SF2">
    <property type="entry name" value="ION-TRANSLOCATING OXIDOREDUCTASE COMPLEX SUBUNIT C"/>
    <property type="match status" value="1"/>
</dbReference>
<keyword evidence="8" id="KW-0472">Membrane</keyword>
<comment type="subunit">
    <text evidence="8">The complex is composed of six subunits: RnfA, RnfB, RnfC, RnfD, RnfE and RnfG.</text>
</comment>
<feature type="domain" description="4Fe-4S ferredoxin-type" evidence="9">
    <location>
        <begin position="347"/>
        <end position="379"/>
    </location>
</feature>
<evidence type="ECO:0000256" key="2">
    <source>
        <dbReference type="ARBA" id="ARBA00022485"/>
    </source>
</evidence>
<gene>
    <name evidence="8" type="primary">rnfC</name>
    <name evidence="10" type="ORF">A2311_03670</name>
</gene>
<feature type="binding site" evidence="8">
    <location>
        <position position="358"/>
    </location>
    <ligand>
        <name>[4Fe-4S] cluster</name>
        <dbReference type="ChEBI" id="CHEBI:49883"/>
        <label>1</label>
    </ligand>
</feature>
<dbReference type="EMBL" id="MEUF01000023">
    <property type="protein sequence ID" value="OGC35650.1"/>
    <property type="molecule type" value="Genomic_DNA"/>
</dbReference>
<evidence type="ECO:0000256" key="8">
    <source>
        <dbReference type="HAMAP-Rule" id="MF_00461"/>
    </source>
</evidence>
<comment type="caution">
    <text evidence="10">The sequence shown here is derived from an EMBL/GenBank/DDBJ whole genome shotgun (WGS) entry which is preliminary data.</text>
</comment>
<dbReference type="Gene3D" id="3.40.50.11540">
    <property type="entry name" value="NADH-ubiquinone oxidoreductase 51kDa subunit"/>
    <property type="match status" value="1"/>
</dbReference>
<dbReference type="InterPro" id="IPR011538">
    <property type="entry name" value="Nuo51_FMN-bd"/>
</dbReference>
<organism evidence="10 11">
    <name type="scientific">candidate division WOR-1 bacterium RIFOXYB2_FULL_48_7</name>
    <dbReference type="NCBI Taxonomy" id="1802583"/>
    <lineage>
        <taxon>Bacteria</taxon>
        <taxon>Bacillati</taxon>
        <taxon>Saganbacteria</taxon>
    </lineage>
</organism>
<evidence type="ECO:0000256" key="4">
    <source>
        <dbReference type="ARBA" id="ARBA00022737"/>
    </source>
</evidence>
<dbReference type="SUPFAM" id="SSF142019">
    <property type="entry name" value="Nqo1 FMN-binding domain-like"/>
    <property type="match status" value="1"/>
</dbReference>
<dbReference type="InterPro" id="IPR010208">
    <property type="entry name" value="Ion_transpt_RnfC/RsxC"/>
</dbReference>
<name>A0A1F4TSY0_UNCSA</name>
<dbReference type="GO" id="GO:0046872">
    <property type="term" value="F:metal ion binding"/>
    <property type="evidence" value="ECO:0007669"/>
    <property type="project" value="UniProtKB-KW"/>
</dbReference>
<keyword evidence="2 8" id="KW-0004">4Fe-4S</keyword>
<dbReference type="PANTHER" id="PTHR43034">
    <property type="entry name" value="ION-TRANSLOCATING OXIDOREDUCTASE COMPLEX SUBUNIT C"/>
    <property type="match status" value="1"/>
</dbReference>
<dbReference type="Gene3D" id="3.30.70.20">
    <property type="match status" value="1"/>
</dbReference>
<evidence type="ECO:0000256" key="6">
    <source>
        <dbReference type="ARBA" id="ARBA00023004"/>
    </source>
</evidence>
<evidence type="ECO:0000256" key="5">
    <source>
        <dbReference type="ARBA" id="ARBA00022982"/>
    </source>
</evidence>
<comment type="cofactor">
    <cofactor evidence="8">
        <name>[4Fe-4S] cluster</name>
        <dbReference type="ChEBI" id="CHEBI:49883"/>
    </cofactor>
    <text evidence="8">Binds 2 [4Fe-4S] clusters per subunit.</text>
</comment>
<keyword evidence="8" id="KW-1003">Cell membrane</keyword>
<evidence type="ECO:0000313" key="10">
    <source>
        <dbReference type="EMBL" id="OGC35650.1"/>
    </source>
</evidence>
<feature type="binding site" evidence="8">
    <location>
        <position position="407"/>
    </location>
    <ligand>
        <name>[4Fe-4S] cluster</name>
        <dbReference type="ChEBI" id="CHEBI:49883"/>
        <label>1</label>
    </ligand>
</feature>
<dbReference type="GO" id="GO:0051539">
    <property type="term" value="F:4 iron, 4 sulfur cluster binding"/>
    <property type="evidence" value="ECO:0007669"/>
    <property type="project" value="UniProtKB-KW"/>
</dbReference>
<feature type="binding site" evidence="8">
    <location>
        <position position="364"/>
    </location>
    <ligand>
        <name>[4Fe-4S] cluster</name>
        <dbReference type="ChEBI" id="CHEBI:49883"/>
        <label>1</label>
    </ligand>
</feature>
<dbReference type="HAMAP" id="MF_00461">
    <property type="entry name" value="RsxC_RnfC"/>
    <property type="match status" value="1"/>
</dbReference>